<proteinExistence type="predicted"/>
<evidence type="ECO:0000313" key="1">
    <source>
        <dbReference type="EnsemblProtists" id="HpaP803302"/>
    </source>
</evidence>
<dbReference type="AlphaFoldDB" id="M4BAJ2"/>
<protein>
    <submittedName>
        <fullName evidence="1">Uncharacterized protein</fullName>
    </submittedName>
</protein>
<organism evidence="1 2">
    <name type="scientific">Hyaloperonospora arabidopsidis (strain Emoy2)</name>
    <name type="common">Downy mildew agent</name>
    <name type="synonym">Peronospora arabidopsidis</name>
    <dbReference type="NCBI Taxonomy" id="559515"/>
    <lineage>
        <taxon>Eukaryota</taxon>
        <taxon>Sar</taxon>
        <taxon>Stramenopiles</taxon>
        <taxon>Oomycota</taxon>
        <taxon>Peronosporomycetes</taxon>
        <taxon>Peronosporales</taxon>
        <taxon>Peronosporaceae</taxon>
        <taxon>Hyaloperonospora</taxon>
    </lineage>
</organism>
<name>M4BAJ2_HYAAE</name>
<dbReference type="VEuPathDB" id="FungiDB:HpaG803302"/>
<keyword evidence="2" id="KW-1185">Reference proteome</keyword>
<sequence length="54" mass="5787">MALTFAITLASFSDFPSPHAQILMGDVFSRAGESLAFRGHAPPLAPESLRMVLL</sequence>
<reference evidence="1" key="2">
    <citation type="submission" date="2015-06" db="UniProtKB">
        <authorList>
            <consortium name="EnsemblProtists"/>
        </authorList>
    </citation>
    <scope>IDENTIFICATION</scope>
    <source>
        <strain evidence="1">Emoy2</strain>
    </source>
</reference>
<dbReference type="Proteomes" id="UP000011713">
    <property type="component" value="Unassembled WGS sequence"/>
</dbReference>
<accession>M4BAJ2</accession>
<evidence type="ECO:0000313" key="2">
    <source>
        <dbReference type="Proteomes" id="UP000011713"/>
    </source>
</evidence>
<dbReference type="EMBL" id="JH598070">
    <property type="status" value="NOT_ANNOTATED_CDS"/>
    <property type="molecule type" value="Genomic_DNA"/>
</dbReference>
<dbReference type="EnsemblProtists" id="HpaT803302">
    <property type="protein sequence ID" value="HpaP803302"/>
    <property type="gene ID" value="HpaG803302"/>
</dbReference>
<reference evidence="2" key="1">
    <citation type="journal article" date="2010" name="Science">
        <title>Signatures of adaptation to obligate biotrophy in the Hyaloperonospora arabidopsidis genome.</title>
        <authorList>
            <person name="Baxter L."/>
            <person name="Tripathy S."/>
            <person name="Ishaque N."/>
            <person name="Boot N."/>
            <person name="Cabral A."/>
            <person name="Kemen E."/>
            <person name="Thines M."/>
            <person name="Ah-Fong A."/>
            <person name="Anderson R."/>
            <person name="Badejoko W."/>
            <person name="Bittner-Eddy P."/>
            <person name="Boore J.L."/>
            <person name="Chibucos M.C."/>
            <person name="Coates M."/>
            <person name="Dehal P."/>
            <person name="Delehaunty K."/>
            <person name="Dong S."/>
            <person name="Downton P."/>
            <person name="Dumas B."/>
            <person name="Fabro G."/>
            <person name="Fronick C."/>
            <person name="Fuerstenberg S.I."/>
            <person name="Fulton L."/>
            <person name="Gaulin E."/>
            <person name="Govers F."/>
            <person name="Hughes L."/>
            <person name="Humphray S."/>
            <person name="Jiang R.H."/>
            <person name="Judelson H."/>
            <person name="Kamoun S."/>
            <person name="Kyung K."/>
            <person name="Meijer H."/>
            <person name="Minx P."/>
            <person name="Morris P."/>
            <person name="Nelson J."/>
            <person name="Phuntumart V."/>
            <person name="Qutob D."/>
            <person name="Rehmany A."/>
            <person name="Rougon-Cardoso A."/>
            <person name="Ryden P."/>
            <person name="Torto-Alalibo T."/>
            <person name="Studholme D."/>
            <person name="Wang Y."/>
            <person name="Win J."/>
            <person name="Wood J."/>
            <person name="Clifton S.W."/>
            <person name="Rogers J."/>
            <person name="Van den Ackerveken G."/>
            <person name="Jones J.D."/>
            <person name="McDowell J.M."/>
            <person name="Beynon J."/>
            <person name="Tyler B.M."/>
        </authorList>
    </citation>
    <scope>NUCLEOTIDE SEQUENCE [LARGE SCALE GENOMIC DNA]</scope>
    <source>
        <strain evidence="2">Emoy2</strain>
    </source>
</reference>
<dbReference type="InParanoid" id="M4BAJ2"/>
<dbReference type="HOGENOM" id="CLU_3054435_0_0_1"/>